<keyword evidence="1" id="KW-0812">Transmembrane</keyword>
<dbReference type="RefSeq" id="WP_203152090.1">
    <property type="nucleotide sequence ID" value="NZ_JAEVHL010000362.1"/>
</dbReference>
<comment type="caution">
    <text evidence="2">The sequence shown here is derived from an EMBL/GenBank/DDBJ whole genome shotgun (WGS) entry which is preliminary data.</text>
</comment>
<name>A0ABS1YQT7_9ACTN</name>
<feature type="transmembrane region" description="Helical" evidence="1">
    <location>
        <begin position="135"/>
        <end position="155"/>
    </location>
</feature>
<proteinExistence type="predicted"/>
<evidence type="ECO:0000313" key="2">
    <source>
        <dbReference type="EMBL" id="MBM0279810.1"/>
    </source>
</evidence>
<feature type="transmembrane region" description="Helical" evidence="1">
    <location>
        <begin position="83"/>
        <end position="100"/>
    </location>
</feature>
<gene>
    <name evidence="2" type="ORF">JM949_33770</name>
</gene>
<sequence>MQPAVPPGDQPTRHQHDTGLRRCCDQWPPANRITTVGTVLADRRRLMYTATYAGWLLLALVAAAAVHALLLPATTAWAAAHGLWGWALWLIWAVASLAALHQGVLARRRSRTAVYVLHTAAVTGALMAIAAPGGWIQALAATAGTAGAWLIAYGATRR</sequence>
<organism evidence="2 3">
    <name type="scientific">Micromonospora tarensis</name>
    <dbReference type="NCBI Taxonomy" id="2806100"/>
    <lineage>
        <taxon>Bacteria</taxon>
        <taxon>Bacillati</taxon>
        <taxon>Actinomycetota</taxon>
        <taxon>Actinomycetes</taxon>
        <taxon>Micromonosporales</taxon>
        <taxon>Micromonosporaceae</taxon>
        <taxon>Micromonospora</taxon>
    </lineage>
</organism>
<feature type="transmembrane region" description="Helical" evidence="1">
    <location>
        <begin position="52"/>
        <end position="71"/>
    </location>
</feature>
<evidence type="ECO:0000256" key="1">
    <source>
        <dbReference type="SAM" id="Phobius"/>
    </source>
</evidence>
<accession>A0ABS1YQT7</accession>
<protein>
    <submittedName>
        <fullName evidence="2">Uncharacterized protein</fullName>
    </submittedName>
</protein>
<feature type="transmembrane region" description="Helical" evidence="1">
    <location>
        <begin position="112"/>
        <end position="129"/>
    </location>
</feature>
<reference evidence="2 3" key="1">
    <citation type="submission" date="2021-01" db="EMBL/GenBank/DDBJ databases">
        <title>Draft genome sequence of Micromonospora sp. strain STR1s_6.</title>
        <authorList>
            <person name="Karlyshev A."/>
            <person name="Jawad R."/>
        </authorList>
    </citation>
    <scope>NUCLEOTIDE SEQUENCE [LARGE SCALE GENOMIC DNA]</scope>
    <source>
        <strain evidence="2 3">STR1S-6</strain>
    </source>
</reference>
<dbReference type="EMBL" id="JAEVHL010000362">
    <property type="protein sequence ID" value="MBM0279810.1"/>
    <property type="molecule type" value="Genomic_DNA"/>
</dbReference>
<keyword evidence="1" id="KW-0472">Membrane</keyword>
<dbReference type="Proteomes" id="UP000622245">
    <property type="component" value="Unassembled WGS sequence"/>
</dbReference>
<evidence type="ECO:0000313" key="3">
    <source>
        <dbReference type="Proteomes" id="UP000622245"/>
    </source>
</evidence>
<keyword evidence="1" id="KW-1133">Transmembrane helix</keyword>
<keyword evidence="3" id="KW-1185">Reference proteome</keyword>